<proteinExistence type="predicted"/>
<organism evidence="2 3">
    <name type="scientific">Candidatus Eubacterium faecale</name>
    <dbReference type="NCBI Taxonomy" id="2838568"/>
    <lineage>
        <taxon>Bacteria</taxon>
        <taxon>Bacillati</taxon>
        <taxon>Bacillota</taxon>
        <taxon>Clostridia</taxon>
        <taxon>Eubacteriales</taxon>
        <taxon>Eubacteriaceae</taxon>
        <taxon>Eubacterium</taxon>
    </lineage>
</organism>
<comment type="caution">
    <text evidence="2">The sequence shown here is derived from an EMBL/GenBank/DDBJ whole genome shotgun (WGS) entry which is preliminary data.</text>
</comment>
<name>A0A9D2MKT4_9FIRM</name>
<gene>
    <name evidence="2" type="ORF">IAA37_06810</name>
</gene>
<protein>
    <submittedName>
        <fullName evidence="2">Metallophosphoesterase</fullName>
    </submittedName>
</protein>
<dbReference type="PIRSF" id="PIRSF033094">
    <property type="entry name" value="Pesterase_CT488"/>
    <property type="match status" value="1"/>
</dbReference>
<accession>A0A9D2MKT4</accession>
<dbReference type="AlphaFoldDB" id="A0A9D2MKT4"/>
<dbReference type="EMBL" id="DWXN01000012">
    <property type="protein sequence ID" value="HJB75363.1"/>
    <property type="molecule type" value="Genomic_DNA"/>
</dbReference>
<dbReference type="InterPro" id="IPR051158">
    <property type="entry name" value="Metallophosphoesterase_sf"/>
</dbReference>
<sequence>MSLFAIADTHLSFGTDKPMDTFEGWENYTERLKKNWNNVVSPNDDVVIAGDISWAMDFSELAADFDFLESLNGNKILLKGNHDYWWNTLSKMNRFLEENHYRSIRYLYNNAYTCSTCSVCGSRGWIYDSEEEQDQRILLRETARIKRSIECAETENIVLFLHYPPVSQNIQCKEITDLIKEYGIKKCYFGHLHGEAAKYAFEGNLNGVDYKLISCDRLKFTPYLILKY</sequence>
<dbReference type="InterPro" id="IPR014578">
    <property type="entry name" value="Pesterase_CT488"/>
</dbReference>
<dbReference type="SUPFAM" id="SSF56300">
    <property type="entry name" value="Metallo-dependent phosphatases"/>
    <property type="match status" value="1"/>
</dbReference>
<evidence type="ECO:0000313" key="3">
    <source>
        <dbReference type="Proteomes" id="UP000823877"/>
    </source>
</evidence>
<dbReference type="Pfam" id="PF00149">
    <property type="entry name" value="Metallophos"/>
    <property type="match status" value="1"/>
</dbReference>
<evidence type="ECO:0000313" key="2">
    <source>
        <dbReference type="EMBL" id="HJB75363.1"/>
    </source>
</evidence>
<dbReference type="InterPro" id="IPR004843">
    <property type="entry name" value="Calcineurin-like_PHP"/>
</dbReference>
<dbReference type="InterPro" id="IPR029052">
    <property type="entry name" value="Metallo-depent_PP-like"/>
</dbReference>
<dbReference type="PANTHER" id="PTHR31302:SF22">
    <property type="entry name" value="PHOSPHOESTERASE"/>
    <property type="match status" value="1"/>
</dbReference>
<reference evidence="2" key="1">
    <citation type="journal article" date="2021" name="PeerJ">
        <title>Extensive microbial diversity within the chicken gut microbiome revealed by metagenomics and culture.</title>
        <authorList>
            <person name="Gilroy R."/>
            <person name="Ravi A."/>
            <person name="Getino M."/>
            <person name="Pursley I."/>
            <person name="Horton D.L."/>
            <person name="Alikhan N.F."/>
            <person name="Baker D."/>
            <person name="Gharbi K."/>
            <person name="Hall N."/>
            <person name="Watson M."/>
            <person name="Adriaenssens E.M."/>
            <person name="Foster-Nyarko E."/>
            <person name="Jarju S."/>
            <person name="Secka A."/>
            <person name="Antonio M."/>
            <person name="Oren A."/>
            <person name="Chaudhuri R.R."/>
            <person name="La Ragione R."/>
            <person name="Hildebrand F."/>
            <person name="Pallen M.J."/>
        </authorList>
    </citation>
    <scope>NUCLEOTIDE SEQUENCE</scope>
    <source>
        <strain evidence="2">CHK188-16595</strain>
    </source>
</reference>
<feature type="domain" description="Calcineurin-like phosphoesterase" evidence="1">
    <location>
        <begin position="2"/>
        <end position="194"/>
    </location>
</feature>
<dbReference type="PANTHER" id="PTHR31302">
    <property type="entry name" value="TRANSMEMBRANE PROTEIN WITH METALLOPHOSPHOESTERASE DOMAIN-RELATED"/>
    <property type="match status" value="1"/>
</dbReference>
<dbReference type="Gene3D" id="3.60.21.10">
    <property type="match status" value="1"/>
</dbReference>
<dbReference type="GO" id="GO:0016787">
    <property type="term" value="F:hydrolase activity"/>
    <property type="evidence" value="ECO:0007669"/>
    <property type="project" value="InterPro"/>
</dbReference>
<dbReference type="Proteomes" id="UP000823877">
    <property type="component" value="Unassembled WGS sequence"/>
</dbReference>
<reference evidence="2" key="2">
    <citation type="submission" date="2021-04" db="EMBL/GenBank/DDBJ databases">
        <authorList>
            <person name="Gilroy R."/>
        </authorList>
    </citation>
    <scope>NUCLEOTIDE SEQUENCE</scope>
    <source>
        <strain evidence="2">CHK188-16595</strain>
    </source>
</reference>
<evidence type="ECO:0000259" key="1">
    <source>
        <dbReference type="Pfam" id="PF00149"/>
    </source>
</evidence>